<keyword evidence="4" id="KW-0233">DNA recombination</keyword>
<dbReference type="Pfam" id="PF04098">
    <property type="entry name" value="Rad52_Rad22"/>
    <property type="match status" value="1"/>
</dbReference>
<evidence type="ECO:0000256" key="1">
    <source>
        <dbReference type="ARBA" id="ARBA00006638"/>
    </source>
</evidence>
<proteinExistence type="inferred from homology"/>
<feature type="compositionally biased region" description="Low complexity" evidence="7">
    <location>
        <begin position="407"/>
        <end position="421"/>
    </location>
</feature>
<dbReference type="NCBIfam" id="TIGR00607">
    <property type="entry name" value="rad52"/>
    <property type="match status" value="1"/>
</dbReference>
<evidence type="ECO:0000256" key="6">
    <source>
        <dbReference type="ARBA" id="ARBA00077224"/>
    </source>
</evidence>
<dbReference type="GO" id="GO:0003697">
    <property type="term" value="F:single-stranded DNA binding"/>
    <property type="evidence" value="ECO:0007669"/>
    <property type="project" value="UniProtKB-ARBA"/>
</dbReference>
<dbReference type="GeneID" id="72068584"/>
<keyword evidence="2" id="KW-0227">DNA damage</keyword>
<feature type="compositionally biased region" description="Polar residues" evidence="7">
    <location>
        <begin position="365"/>
        <end position="375"/>
    </location>
</feature>
<accession>A0A9Q8QL65</accession>
<organism evidence="8 9">
    <name type="scientific">Purpureocillium takamizusanense</name>
    <dbReference type="NCBI Taxonomy" id="2060973"/>
    <lineage>
        <taxon>Eukaryota</taxon>
        <taxon>Fungi</taxon>
        <taxon>Dikarya</taxon>
        <taxon>Ascomycota</taxon>
        <taxon>Pezizomycotina</taxon>
        <taxon>Sordariomycetes</taxon>
        <taxon>Hypocreomycetidae</taxon>
        <taxon>Hypocreales</taxon>
        <taxon>Ophiocordycipitaceae</taxon>
        <taxon>Purpureocillium</taxon>
    </lineage>
</organism>
<evidence type="ECO:0000256" key="4">
    <source>
        <dbReference type="ARBA" id="ARBA00023172"/>
    </source>
</evidence>
<feature type="region of interest" description="Disordered" evidence="7">
    <location>
        <begin position="258"/>
        <end position="348"/>
    </location>
</feature>
<sequence length="532" mass="56036">MPAPGDQHTSWANPFEEAKPCISEWTAKQIATISSKLDKQLGPEYISSRAGPGGSRVHYLTAEKCIGLANEVFGFNGWSSSIQNIQVDFADENPQTQRVSIGLSVIVRVTLRDGTYHEDIGYGSIENAKGKAMAFEKAKKEGTTDGLKRALRSFGNVLGNCIYDQDYVKQVTKVKAHPVKKFDQDNLHRHADFVRRESVKAEFASTTSAAPTAAAPATTATTATTALPLPLPKMEPSESFEEDFLGELDEADFCVPGDGHPDEVMVPHPTVVPPADRPPQMQPPTRQFNRAASAGTGTTRPLPPHTPNPANSRPAHHQDNHQGRPVAGNGRGSPNPSAQQPSIPNPAEPVAFFSARSVSTTNAAEPNAHIQNKQLFNPKAESPSIRKTPGIDHNSSRPLARNGQHIAPASSQSSAPSAPGATAGNTSSFTPVRQSAAAATAAAGGGPVTRSNVVNPSLDYTRRIGAPGGPGSPLANRNSYKPPSMKRPLPAGDGNGAVGVPRSPLVDVPPNTSGQANAPAADGADAKRPRMT</sequence>
<dbReference type="RefSeq" id="XP_047844038.1">
    <property type="nucleotide sequence ID" value="XM_047988047.1"/>
</dbReference>
<dbReference type="Gene3D" id="3.30.390.80">
    <property type="entry name" value="DNA repair protein Rad52/59/22"/>
    <property type="match status" value="1"/>
</dbReference>
<evidence type="ECO:0000256" key="2">
    <source>
        <dbReference type="ARBA" id="ARBA00022763"/>
    </source>
</evidence>
<dbReference type="InterPro" id="IPR042525">
    <property type="entry name" value="Rad52_Rad59_Rad22_sf"/>
</dbReference>
<feature type="region of interest" description="Disordered" evidence="7">
    <location>
        <begin position="365"/>
        <end position="532"/>
    </location>
</feature>
<dbReference type="GO" id="GO:0005634">
    <property type="term" value="C:nucleus"/>
    <property type="evidence" value="ECO:0007669"/>
    <property type="project" value="InterPro"/>
</dbReference>
<dbReference type="SUPFAM" id="SSF54768">
    <property type="entry name" value="dsRNA-binding domain-like"/>
    <property type="match status" value="1"/>
</dbReference>
<gene>
    <name evidence="8" type="primary">RAD52</name>
    <name evidence="8" type="ORF">JDV02_006635</name>
</gene>
<evidence type="ECO:0000256" key="3">
    <source>
        <dbReference type="ARBA" id="ARBA00023125"/>
    </source>
</evidence>
<protein>
    <recommendedName>
        <fullName evidence="6">RAD52 homolog</fullName>
    </recommendedName>
</protein>
<dbReference type="OrthoDB" id="10061064at2759"/>
<evidence type="ECO:0000313" key="9">
    <source>
        <dbReference type="Proteomes" id="UP000829364"/>
    </source>
</evidence>
<keyword evidence="9" id="KW-1185">Reference proteome</keyword>
<dbReference type="PANTHER" id="PTHR12132">
    <property type="entry name" value="DNA REPAIR AND RECOMBINATION PROTEIN RAD52, RAD59"/>
    <property type="match status" value="1"/>
</dbReference>
<dbReference type="GO" id="GO:0045002">
    <property type="term" value="P:double-strand break repair via single-strand annealing"/>
    <property type="evidence" value="ECO:0007669"/>
    <property type="project" value="InterPro"/>
</dbReference>
<keyword evidence="5" id="KW-0234">DNA repair</keyword>
<dbReference type="InterPro" id="IPR007232">
    <property type="entry name" value="Rad52_Rad59_Rad22"/>
</dbReference>
<dbReference type="GO" id="GO:0000730">
    <property type="term" value="P:DNA recombinase assembly"/>
    <property type="evidence" value="ECO:0007669"/>
    <property type="project" value="InterPro"/>
</dbReference>
<dbReference type="GO" id="GO:0006312">
    <property type="term" value="P:mitotic recombination"/>
    <property type="evidence" value="ECO:0007669"/>
    <property type="project" value="TreeGrafter"/>
</dbReference>
<name>A0A9Q8QL65_9HYPO</name>
<comment type="similarity">
    <text evidence="1">Belongs to the RAD52 family.</text>
</comment>
<keyword evidence="3" id="KW-0238">DNA-binding</keyword>
<evidence type="ECO:0000313" key="8">
    <source>
        <dbReference type="EMBL" id="UNI20557.1"/>
    </source>
</evidence>
<feature type="compositionally biased region" description="Polar residues" evidence="7">
    <location>
        <begin position="423"/>
        <end position="433"/>
    </location>
</feature>
<dbReference type="InterPro" id="IPR041247">
    <property type="entry name" value="Rad52_fam"/>
</dbReference>
<dbReference type="PANTHER" id="PTHR12132:SF1">
    <property type="entry name" value="DNA REPAIR PROTEIN RAD52 HOMOLOG"/>
    <property type="match status" value="1"/>
</dbReference>
<evidence type="ECO:0000256" key="5">
    <source>
        <dbReference type="ARBA" id="ARBA00023204"/>
    </source>
</evidence>
<dbReference type="InterPro" id="IPR004585">
    <property type="entry name" value="DNA_recomb/repair_Rad52"/>
</dbReference>
<feature type="compositionally biased region" description="Polar residues" evidence="7">
    <location>
        <begin position="332"/>
        <end position="342"/>
    </location>
</feature>
<dbReference type="Proteomes" id="UP000829364">
    <property type="component" value="Chromosome 6"/>
</dbReference>
<dbReference type="FunFam" id="3.30.390.80:FF:000001">
    <property type="entry name" value="DNA repair protein RAD52 homolog"/>
    <property type="match status" value="1"/>
</dbReference>
<dbReference type="AlphaFoldDB" id="A0A9Q8QL65"/>
<dbReference type="KEGG" id="ptkz:JDV02_006635"/>
<feature type="compositionally biased region" description="Polar residues" evidence="7">
    <location>
        <begin position="285"/>
        <end position="299"/>
    </location>
</feature>
<feature type="compositionally biased region" description="Pro residues" evidence="7">
    <location>
        <begin position="270"/>
        <end position="282"/>
    </location>
</feature>
<dbReference type="EMBL" id="CP086359">
    <property type="protein sequence ID" value="UNI20557.1"/>
    <property type="molecule type" value="Genomic_DNA"/>
</dbReference>
<evidence type="ECO:0000256" key="7">
    <source>
        <dbReference type="SAM" id="MobiDB-lite"/>
    </source>
</evidence>
<reference evidence="8" key="1">
    <citation type="submission" date="2021-11" db="EMBL/GenBank/DDBJ databases">
        <title>Purpureocillium_takamizusanense_genome.</title>
        <authorList>
            <person name="Nguyen N.-H."/>
        </authorList>
    </citation>
    <scope>NUCLEOTIDE SEQUENCE</scope>
    <source>
        <strain evidence="8">PT3</strain>
    </source>
</reference>